<feature type="compositionally biased region" description="Low complexity" evidence="1">
    <location>
        <begin position="24"/>
        <end position="33"/>
    </location>
</feature>
<sequence length="212" mass="23174">MGSSEEAMLPPSTQTAKTKNMSNTTTTTTTTPTTHTDPMLVLVLLALPLELLLLHTITHADHRGNPMHVLLLLALPLELLLLPTITHADHRSSKIALVSLAHPLPPPPRTGGLDMGWKWRVACPLELARIRSAGSHPWLHIPQFRPRIAPPLPLARNTPATPIKRAPQCRRNDNNTRNALGPANTTTTKQHRNAHLRSQAQPAVAARLLCPS</sequence>
<proteinExistence type="predicted"/>
<evidence type="ECO:0000256" key="1">
    <source>
        <dbReference type="SAM" id="MobiDB-lite"/>
    </source>
</evidence>
<gene>
    <name evidence="2" type="ORF">B0H65DRAFT_579683</name>
</gene>
<feature type="region of interest" description="Disordered" evidence="1">
    <location>
        <begin position="1"/>
        <end position="33"/>
    </location>
</feature>
<reference evidence="2" key="2">
    <citation type="submission" date="2023-06" db="EMBL/GenBank/DDBJ databases">
        <authorList>
            <consortium name="Lawrence Berkeley National Laboratory"/>
            <person name="Haridas S."/>
            <person name="Hensen N."/>
            <person name="Bonometti L."/>
            <person name="Westerberg I."/>
            <person name="Brannstrom I.O."/>
            <person name="Guillou S."/>
            <person name="Cros-Aarteil S."/>
            <person name="Calhoun S."/>
            <person name="Kuo A."/>
            <person name="Mondo S."/>
            <person name="Pangilinan J."/>
            <person name="Riley R."/>
            <person name="Labutti K."/>
            <person name="Andreopoulos B."/>
            <person name="Lipzen A."/>
            <person name="Chen C."/>
            <person name="Yanf M."/>
            <person name="Daum C."/>
            <person name="Ng V."/>
            <person name="Clum A."/>
            <person name="Steindorff A."/>
            <person name="Ohm R."/>
            <person name="Martin F."/>
            <person name="Silar P."/>
            <person name="Natvig D."/>
            <person name="Lalanne C."/>
            <person name="Gautier V."/>
            <person name="Ament-Velasquez S.L."/>
            <person name="Kruys A."/>
            <person name="Hutchinson M.I."/>
            <person name="Powell A.J."/>
            <person name="Barry K."/>
            <person name="Miller A.N."/>
            <person name="Grigoriev I.V."/>
            <person name="Debuchy R."/>
            <person name="Gladieux P."/>
            <person name="Thoren M.H."/>
            <person name="Johannesson H."/>
        </authorList>
    </citation>
    <scope>NUCLEOTIDE SEQUENCE</scope>
    <source>
        <strain evidence="2">CBS 560.94</strain>
    </source>
</reference>
<comment type="caution">
    <text evidence="2">The sequence shown here is derived from an EMBL/GenBank/DDBJ whole genome shotgun (WGS) entry which is preliminary data.</text>
</comment>
<dbReference type="Proteomes" id="UP001278500">
    <property type="component" value="Unassembled WGS sequence"/>
</dbReference>
<evidence type="ECO:0000313" key="3">
    <source>
        <dbReference type="Proteomes" id="UP001278500"/>
    </source>
</evidence>
<dbReference type="AlphaFoldDB" id="A0AAE0J9K9"/>
<feature type="compositionally biased region" description="Polar residues" evidence="1">
    <location>
        <begin position="11"/>
        <end position="23"/>
    </location>
</feature>
<reference evidence="2" key="1">
    <citation type="journal article" date="2023" name="Mol. Phylogenet. Evol.">
        <title>Genome-scale phylogeny and comparative genomics of the fungal order Sordariales.</title>
        <authorList>
            <person name="Hensen N."/>
            <person name="Bonometti L."/>
            <person name="Westerberg I."/>
            <person name="Brannstrom I.O."/>
            <person name="Guillou S."/>
            <person name="Cros-Aarteil S."/>
            <person name="Calhoun S."/>
            <person name="Haridas S."/>
            <person name="Kuo A."/>
            <person name="Mondo S."/>
            <person name="Pangilinan J."/>
            <person name="Riley R."/>
            <person name="LaButti K."/>
            <person name="Andreopoulos B."/>
            <person name="Lipzen A."/>
            <person name="Chen C."/>
            <person name="Yan M."/>
            <person name="Daum C."/>
            <person name="Ng V."/>
            <person name="Clum A."/>
            <person name="Steindorff A."/>
            <person name="Ohm R.A."/>
            <person name="Martin F."/>
            <person name="Silar P."/>
            <person name="Natvig D.O."/>
            <person name="Lalanne C."/>
            <person name="Gautier V."/>
            <person name="Ament-Velasquez S.L."/>
            <person name="Kruys A."/>
            <person name="Hutchinson M.I."/>
            <person name="Powell A.J."/>
            <person name="Barry K."/>
            <person name="Miller A.N."/>
            <person name="Grigoriev I.V."/>
            <person name="Debuchy R."/>
            <person name="Gladieux P."/>
            <person name="Hiltunen Thoren M."/>
            <person name="Johannesson H."/>
        </authorList>
    </citation>
    <scope>NUCLEOTIDE SEQUENCE</scope>
    <source>
        <strain evidence="2">CBS 560.94</strain>
    </source>
</reference>
<evidence type="ECO:0000313" key="2">
    <source>
        <dbReference type="EMBL" id="KAK3338857.1"/>
    </source>
</evidence>
<dbReference type="GeneID" id="87867926"/>
<name>A0AAE0J9K9_9PEZI</name>
<keyword evidence="3" id="KW-1185">Reference proteome</keyword>
<feature type="region of interest" description="Disordered" evidence="1">
    <location>
        <begin position="150"/>
        <end position="192"/>
    </location>
</feature>
<dbReference type="EMBL" id="JAUEPP010000007">
    <property type="protein sequence ID" value="KAK3338857.1"/>
    <property type="molecule type" value="Genomic_DNA"/>
</dbReference>
<protein>
    <submittedName>
        <fullName evidence="2">Uncharacterized protein</fullName>
    </submittedName>
</protein>
<dbReference type="RefSeq" id="XP_062678217.1">
    <property type="nucleotide sequence ID" value="XM_062830772.1"/>
</dbReference>
<organism evidence="2 3">
    <name type="scientific">Neurospora tetraspora</name>
    <dbReference type="NCBI Taxonomy" id="94610"/>
    <lineage>
        <taxon>Eukaryota</taxon>
        <taxon>Fungi</taxon>
        <taxon>Dikarya</taxon>
        <taxon>Ascomycota</taxon>
        <taxon>Pezizomycotina</taxon>
        <taxon>Sordariomycetes</taxon>
        <taxon>Sordariomycetidae</taxon>
        <taxon>Sordariales</taxon>
        <taxon>Sordariaceae</taxon>
        <taxon>Neurospora</taxon>
    </lineage>
</organism>
<accession>A0AAE0J9K9</accession>
<feature type="compositionally biased region" description="Polar residues" evidence="1">
    <location>
        <begin position="175"/>
        <end position="188"/>
    </location>
</feature>